<comment type="caution">
    <text evidence="2">The sequence shown here is derived from an EMBL/GenBank/DDBJ whole genome shotgun (WGS) entry which is preliminary data.</text>
</comment>
<feature type="non-terminal residue" evidence="2">
    <location>
        <position position="1"/>
    </location>
</feature>
<proteinExistence type="predicted"/>
<keyword evidence="3" id="KW-1185">Reference proteome</keyword>
<evidence type="ECO:0000313" key="3">
    <source>
        <dbReference type="Proteomes" id="UP000257109"/>
    </source>
</evidence>
<reference evidence="2" key="1">
    <citation type="submission" date="2018-05" db="EMBL/GenBank/DDBJ databases">
        <title>Draft genome of Mucuna pruriens seed.</title>
        <authorList>
            <person name="Nnadi N.E."/>
            <person name="Vos R."/>
            <person name="Hasami M.H."/>
            <person name="Devisetty U.K."/>
            <person name="Aguiy J.C."/>
        </authorList>
    </citation>
    <scope>NUCLEOTIDE SEQUENCE [LARGE SCALE GENOMIC DNA]</scope>
    <source>
        <strain evidence="2">JCA_2017</strain>
    </source>
</reference>
<dbReference type="Proteomes" id="UP000257109">
    <property type="component" value="Unassembled WGS sequence"/>
</dbReference>
<name>A0A371G101_MUCPR</name>
<organism evidence="2 3">
    <name type="scientific">Mucuna pruriens</name>
    <name type="common">Velvet bean</name>
    <name type="synonym">Dolichos pruriens</name>
    <dbReference type="NCBI Taxonomy" id="157652"/>
    <lineage>
        <taxon>Eukaryota</taxon>
        <taxon>Viridiplantae</taxon>
        <taxon>Streptophyta</taxon>
        <taxon>Embryophyta</taxon>
        <taxon>Tracheophyta</taxon>
        <taxon>Spermatophyta</taxon>
        <taxon>Magnoliopsida</taxon>
        <taxon>eudicotyledons</taxon>
        <taxon>Gunneridae</taxon>
        <taxon>Pentapetalae</taxon>
        <taxon>rosids</taxon>
        <taxon>fabids</taxon>
        <taxon>Fabales</taxon>
        <taxon>Fabaceae</taxon>
        <taxon>Papilionoideae</taxon>
        <taxon>50 kb inversion clade</taxon>
        <taxon>NPAAA clade</taxon>
        <taxon>indigoferoid/millettioid clade</taxon>
        <taxon>Phaseoleae</taxon>
        <taxon>Mucuna</taxon>
    </lineage>
</organism>
<dbReference type="AlphaFoldDB" id="A0A371G101"/>
<protein>
    <submittedName>
        <fullName evidence="2">Uncharacterized protein</fullName>
    </submittedName>
</protein>
<gene>
    <name evidence="2" type="ORF">CR513_34750</name>
</gene>
<feature type="region of interest" description="Disordered" evidence="1">
    <location>
        <begin position="103"/>
        <end position="128"/>
    </location>
</feature>
<sequence>MCSRHTRHHTGLRWGCLPTGLSSVKLVTYRLNWNIELTRQSSKAIWSMTKPIKRGNSSCRNWKNSSWKHMRTPRFTRKNPEEGLPSRLESTLVQFQIKAHCRSSAESGRDGEHLTNGTSHMERKRQYINPRGKVITSLKPEKPLSTSTLGISGALELFWE</sequence>
<evidence type="ECO:0000256" key="1">
    <source>
        <dbReference type="SAM" id="MobiDB-lite"/>
    </source>
</evidence>
<accession>A0A371G101</accession>
<dbReference type="EMBL" id="QJKJ01007109">
    <property type="protein sequence ID" value="RDX84235.1"/>
    <property type="molecule type" value="Genomic_DNA"/>
</dbReference>
<evidence type="ECO:0000313" key="2">
    <source>
        <dbReference type="EMBL" id="RDX84235.1"/>
    </source>
</evidence>